<name>A0A9P4GWU0_9PLEO</name>
<feature type="region of interest" description="Disordered" evidence="1">
    <location>
        <begin position="1029"/>
        <end position="1067"/>
    </location>
</feature>
<feature type="compositionally biased region" description="Polar residues" evidence="1">
    <location>
        <begin position="1029"/>
        <end position="1039"/>
    </location>
</feature>
<feature type="region of interest" description="Disordered" evidence="1">
    <location>
        <begin position="1441"/>
        <end position="1483"/>
    </location>
</feature>
<keyword evidence="3" id="KW-1185">Reference proteome</keyword>
<feature type="region of interest" description="Disordered" evidence="1">
    <location>
        <begin position="916"/>
        <end position="936"/>
    </location>
</feature>
<reference evidence="2" key="1">
    <citation type="journal article" date="2020" name="Stud. Mycol.">
        <title>101 Dothideomycetes genomes: a test case for predicting lifestyles and emergence of pathogens.</title>
        <authorList>
            <person name="Haridas S."/>
            <person name="Albert R."/>
            <person name="Binder M."/>
            <person name="Bloem J."/>
            <person name="Labutti K."/>
            <person name="Salamov A."/>
            <person name="Andreopoulos B."/>
            <person name="Baker S."/>
            <person name="Barry K."/>
            <person name="Bills G."/>
            <person name="Bluhm B."/>
            <person name="Cannon C."/>
            <person name="Castanera R."/>
            <person name="Culley D."/>
            <person name="Daum C."/>
            <person name="Ezra D."/>
            <person name="Gonzalez J."/>
            <person name="Henrissat B."/>
            <person name="Kuo A."/>
            <person name="Liang C."/>
            <person name="Lipzen A."/>
            <person name="Lutzoni F."/>
            <person name="Magnuson J."/>
            <person name="Mondo S."/>
            <person name="Nolan M."/>
            <person name="Ohm R."/>
            <person name="Pangilinan J."/>
            <person name="Park H.-J."/>
            <person name="Ramirez L."/>
            <person name="Alfaro M."/>
            <person name="Sun H."/>
            <person name="Tritt A."/>
            <person name="Yoshinaga Y."/>
            <person name="Zwiers L.-H."/>
            <person name="Turgeon B."/>
            <person name="Goodwin S."/>
            <person name="Spatafora J."/>
            <person name="Crous P."/>
            <person name="Grigoriev I."/>
        </authorList>
    </citation>
    <scope>NUCLEOTIDE SEQUENCE</scope>
    <source>
        <strain evidence="2">CBS 110217</strain>
    </source>
</reference>
<sequence length="1483" mass="161963">MRYQFCSKGLPSSTTDSLGHTLAGKVMEYPEGATATLDTEKDQTAVECLVKQANFITAAPGAAEYKTSVANIKKQSRTSIAASDADEHKTAVEDPIRDPETVTTTVCDDNKPKSLLEAWRSLQQQHRSLARRNLRKSSKTQLDYWVALFAQLFPTMSTEERAARILALKSFNPDQDDAAWAAKWRSFETVQKHPEAQIEKSYWTLIFLIVTVKWKEYMPDSVGALKGSQVASKDTLQSRHFGSQNKTDFPGFQSDEQRALSLDAFQNPNKNIHTSKPSAVQLPKALFEAYTKTLSAQKPTPPLTANRTSVLHGAFADSPTTTPFFTPHHPDGTARVIAQPKGRKYTPGGTRINGPIAADDKPSVFNQSTLKQLAESILLGPKNPQLAKDASIAFAIYGDAPFTFTANDISIADETARFGVSQDDAAEVLPTPQLAINNELSNHAVNGPKDTLEVFSAVEQGEVPARDYAHKGCAPSEDAVSITASDAGTNDADTEIVLGSAAHSQTSTFARKGKEAFAPEDLLATSSELSPHSVDAQAVSNDTEVDEAYTVGKYLFDNIDHVCRDTVPDIPRRQELVVAFIMIYSHYGYHSTRPCPSSWKRELDGMEYHEAKKAFNEELVQVVVANGSRTEAVRTMPALMTELKQLKCKTVDDADAISIALDNAASYIASALEAHQEALPLQNSTEYTGNEQSTDVRQAKVVEEVAAIRPSTDAEYPTSLPAPELPQSNLPSANSRTETVCIDSAVHRESFNAENCHDIVTFSEGHADTTESPIHDEMADNHHIISDSAFEISKHDAVCAKSGEQQPSGAEDYVLLPMIPSANDSLSSVVADDTHAMGDISGVFKDSTCDILEHFSAWVYVDEEATSVPEDDVLSSTERCAGEELASEIAGYIKPWEDLSAREFFEIYTERLNTSISSDSGHDSVSDELSSSNNTRATSLDLETDADNDQFVVYDWLDGEVSVQHHCFFSEDLDDEGACNRVQAVNAIVDEVPSTALSSSPPFGPTGVLTFDFEDEVASSTMKEATSKGQIVVTTQSDAGSLRERDEVSPTSLPDDDTLYSHDSRSSMPVDGKLETVTSLDLCHNTAAPLPTSMLSLSTINTVETLPTASKADATQECEDCIALNDREVNEIERQSTNDHASLAKAVRASTTGGKDDIRITIFSHNKIGLLKDIQADPRADQEHQKVYLSSQNDATSDQDDDPEDIQALMSIAIELFDALDHSHSLEHDADLQDCPYKLQLPVLQHDDWLSFAKDTMGIKLDTAKTLQLPRSRDTDMPILEARDEETQPNAYAELFADDIWTGKAFDATPYPEKSWSVSSSVMVVLFIMFLDHFFFKHSLPFVVLTLAAIYLRELAKPDYRPSIQAVNEYSDHDEIANGVGVAGDATVSHTDKDVKLHASSFAVPNSDAMSTAFDVEQSGVLELASTSQTVQPEFDSRITAPTKTMGFSNPDTHTLHGQQQSSAHFSSPTPSLADQCMPASER</sequence>
<feature type="compositionally biased region" description="Polar residues" evidence="1">
    <location>
        <begin position="1441"/>
        <end position="1473"/>
    </location>
</feature>
<organism evidence="2 3">
    <name type="scientific">Setomelanomma holmii</name>
    <dbReference type="NCBI Taxonomy" id="210430"/>
    <lineage>
        <taxon>Eukaryota</taxon>
        <taxon>Fungi</taxon>
        <taxon>Dikarya</taxon>
        <taxon>Ascomycota</taxon>
        <taxon>Pezizomycotina</taxon>
        <taxon>Dothideomycetes</taxon>
        <taxon>Pleosporomycetidae</taxon>
        <taxon>Pleosporales</taxon>
        <taxon>Pleosporineae</taxon>
        <taxon>Phaeosphaeriaceae</taxon>
        <taxon>Setomelanomma</taxon>
    </lineage>
</organism>
<evidence type="ECO:0000256" key="1">
    <source>
        <dbReference type="SAM" id="MobiDB-lite"/>
    </source>
</evidence>
<feature type="region of interest" description="Disordered" evidence="1">
    <location>
        <begin position="710"/>
        <end position="734"/>
    </location>
</feature>
<dbReference type="EMBL" id="ML978307">
    <property type="protein sequence ID" value="KAF2024158.1"/>
    <property type="molecule type" value="Genomic_DNA"/>
</dbReference>
<accession>A0A9P4GWU0</accession>
<dbReference type="Proteomes" id="UP000799777">
    <property type="component" value="Unassembled WGS sequence"/>
</dbReference>
<comment type="caution">
    <text evidence="2">The sequence shown here is derived from an EMBL/GenBank/DDBJ whole genome shotgun (WGS) entry which is preliminary data.</text>
</comment>
<evidence type="ECO:0000313" key="2">
    <source>
        <dbReference type="EMBL" id="KAF2024158.1"/>
    </source>
</evidence>
<gene>
    <name evidence="2" type="ORF">EK21DRAFT_118075</name>
</gene>
<evidence type="ECO:0000313" key="3">
    <source>
        <dbReference type="Proteomes" id="UP000799777"/>
    </source>
</evidence>
<protein>
    <submittedName>
        <fullName evidence="2">Uncharacterized protein</fullName>
    </submittedName>
</protein>
<feature type="region of interest" description="Disordered" evidence="1">
    <location>
        <begin position="1181"/>
        <end position="1202"/>
    </location>
</feature>
<proteinExistence type="predicted"/>